<evidence type="ECO:0000313" key="2">
    <source>
        <dbReference type="EMBL" id="MDC3420607.1"/>
    </source>
</evidence>
<name>A0A9X4AHZ3_9BACI</name>
<proteinExistence type="predicted"/>
<accession>A0A9X4AHZ3</accession>
<evidence type="ECO:0000313" key="3">
    <source>
        <dbReference type="Proteomes" id="UP001145072"/>
    </source>
</evidence>
<sequence length="142" mass="16445">MSEKELHPSIKEFKQFVKNHPGLIKDVRSGNNDWQSHYEKWVLLGEDDPSWAKYQSVSSSDSEKEEKKGKETKEKKEKQEIMGQLMRMVENMDLNKVEGHMNQLNGAITNIQTLIGQFQDVKKQIPKKSNSSGRPPFQINKD</sequence>
<feature type="region of interest" description="Disordered" evidence="1">
    <location>
        <begin position="52"/>
        <end position="79"/>
    </location>
</feature>
<evidence type="ECO:0000256" key="1">
    <source>
        <dbReference type="SAM" id="MobiDB-lite"/>
    </source>
</evidence>
<feature type="compositionally biased region" description="Basic and acidic residues" evidence="1">
    <location>
        <begin position="61"/>
        <end position="79"/>
    </location>
</feature>
<comment type="caution">
    <text evidence="2">The sequence shown here is derived from an EMBL/GenBank/DDBJ whole genome shotgun (WGS) entry which is preliminary data.</text>
</comment>
<dbReference type="InterPro" id="IPR025953">
    <property type="entry name" value="YlbD_coat"/>
</dbReference>
<organism evidence="2 3">
    <name type="scientific">Aquibacillus koreensis</name>
    <dbReference type="NCBI Taxonomy" id="279446"/>
    <lineage>
        <taxon>Bacteria</taxon>
        <taxon>Bacillati</taxon>
        <taxon>Bacillota</taxon>
        <taxon>Bacilli</taxon>
        <taxon>Bacillales</taxon>
        <taxon>Bacillaceae</taxon>
        <taxon>Aquibacillus</taxon>
    </lineage>
</organism>
<dbReference type="RefSeq" id="WP_259872173.1">
    <property type="nucleotide sequence ID" value="NZ_JAMQJZ010000006.1"/>
</dbReference>
<dbReference type="Proteomes" id="UP001145072">
    <property type="component" value="Unassembled WGS sequence"/>
</dbReference>
<dbReference type="EMBL" id="JAMQJZ010000006">
    <property type="protein sequence ID" value="MDC3420607.1"/>
    <property type="molecule type" value="Genomic_DNA"/>
</dbReference>
<gene>
    <name evidence="2" type="ORF">NC661_09530</name>
</gene>
<keyword evidence="3" id="KW-1185">Reference proteome</keyword>
<feature type="region of interest" description="Disordered" evidence="1">
    <location>
        <begin position="122"/>
        <end position="142"/>
    </location>
</feature>
<dbReference type="AlphaFoldDB" id="A0A9X4AHZ3"/>
<reference evidence="2" key="1">
    <citation type="submission" date="2022-06" db="EMBL/GenBank/DDBJ databases">
        <title>Aquibacillus sp. a new bacterium isolated from soil saline samples.</title>
        <authorList>
            <person name="Galisteo C."/>
            <person name="De La Haba R."/>
            <person name="Sanchez-Porro C."/>
            <person name="Ventosa A."/>
        </authorList>
    </citation>
    <scope>NUCLEOTIDE SEQUENCE</scope>
    <source>
        <strain evidence="2">JCM 12387</strain>
    </source>
</reference>
<dbReference type="Pfam" id="PF14071">
    <property type="entry name" value="YlbD_coat"/>
    <property type="match status" value="1"/>
</dbReference>
<protein>
    <submittedName>
        <fullName evidence="2">YlbD family protein</fullName>
    </submittedName>
</protein>